<evidence type="ECO:0000256" key="1">
    <source>
        <dbReference type="ARBA" id="ARBA00003217"/>
    </source>
</evidence>
<dbReference type="STRING" id="568899.SAMN05192534_101625"/>
<evidence type="ECO:0000259" key="17">
    <source>
        <dbReference type="SMART" id="SM00936"/>
    </source>
</evidence>
<comment type="similarity">
    <text evidence="3 15">Belongs to the peptidase S11 family.</text>
</comment>
<dbReference type="Proteomes" id="UP000199163">
    <property type="component" value="Unassembled WGS sequence"/>
</dbReference>
<dbReference type="Pfam" id="PF00768">
    <property type="entry name" value="Peptidase_S11"/>
    <property type="match status" value="1"/>
</dbReference>
<evidence type="ECO:0000313" key="18">
    <source>
        <dbReference type="EMBL" id="SDH10355.1"/>
    </source>
</evidence>
<keyword evidence="11" id="KW-0961">Cell wall biogenesis/degradation</keyword>
<keyword evidence="19" id="KW-1185">Reference proteome</keyword>
<dbReference type="PANTHER" id="PTHR21581">
    <property type="entry name" value="D-ALANYL-D-ALANINE CARBOXYPEPTIDASE"/>
    <property type="match status" value="1"/>
</dbReference>
<comment type="catalytic activity">
    <reaction evidence="12">
        <text>Preferential cleavage: (Ac)2-L-Lys-D-Ala-|-D-Ala. Also transpeptidation of peptidyl-alanyl moieties that are N-acyl substituents of D-alanine.</text>
        <dbReference type="EC" id="3.4.16.4"/>
    </reaction>
</comment>
<comment type="function">
    <text evidence="1">Removes C-terminal D-alanyl residues from sugar-peptide cell wall precursors.</text>
</comment>
<evidence type="ECO:0000256" key="9">
    <source>
        <dbReference type="ARBA" id="ARBA00022960"/>
    </source>
</evidence>
<feature type="active site" evidence="13">
    <location>
        <position position="129"/>
    </location>
</feature>
<dbReference type="EC" id="3.4.16.4" evidence="4"/>
<dbReference type="GO" id="GO:0008360">
    <property type="term" value="P:regulation of cell shape"/>
    <property type="evidence" value="ECO:0007669"/>
    <property type="project" value="UniProtKB-KW"/>
</dbReference>
<feature type="chain" id="PRO_5011632239" description="serine-type D-Ala-D-Ala carboxypeptidase" evidence="16">
    <location>
        <begin position="30"/>
        <end position="395"/>
    </location>
</feature>
<dbReference type="InterPro" id="IPR015956">
    <property type="entry name" value="Peniciliin-bd_prot_C_sf"/>
</dbReference>
<evidence type="ECO:0000256" key="15">
    <source>
        <dbReference type="RuleBase" id="RU004016"/>
    </source>
</evidence>
<dbReference type="SUPFAM" id="SSF69189">
    <property type="entry name" value="Penicillin-binding protein associated domain"/>
    <property type="match status" value="1"/>
</dbReference>
<feature type="domain" description="Peptidase S11 D-Ala-D-Ala carboxypeptidase A C-terminal" evidence="17">
    <location>
        <begin position="285"/>
        <end position="376"/>
    </location>
</feature>
<dbReference type="Pfam" id="PF07943">
    <property type="entry name" value="PBP5_C"/>
    <property type="match status" value="1"/>
</dbReference>
<name>A0A1G7ZNZ7_9BACI</name>
<protein>
    <recommendedName>
        <fullName evidence="4">serine-type D-Ala-D-Ala carboxypeptidase</fullName>
        <ecNumber evidence="4">3.4.16.4</ecNumber>
    </recommendedName>
</protein>
<evidence type="ECO:0000256" key="12">
    <source>
        <dbReference type="ARBA" id="ARBA00034000"/>
    </source>
</evidence>
<evidence type="ECO:0000256" key="2">
    <source>
        <dbReference type="ARBA" id="ARBA00004752"/>
    </source>
</evidence>
<feature type="signal peptide" evidence="16">
    <location>
        <begin position="1"/>
        <end position="29"/>
    </location>
</feature>
<sequence length="395" mass="43910">MVNMTAGIKTSLIWAMSLILLIHVQSVSANEQKEETDVGEEAKSAIIMEMDTGEVLYKKNENEKLPPASMTKIMTMLLVMEALEREDITLDEQVTASEHAASMGGSQIFLEEGEQMTVHELLKGVAVASGNDASVALAEHISGSEEKFIKQMNEKAKELELKHTHFSNTTGLSTDNHYTTAKDLAVISQALLEHEKVLEYTSIYEDYLRQGTDNEFWLVNTNRLVKHYKGVDGLKTGYTSEAKYNLTATAKRDGMRVITVVMGAETPKERNRITTKMLDYSFSHYNKHVLAKKGDQLAMLPVEKGKNNDAAVTIDKDAAVVLPKGQDIKNIEQRPKTMEKITAPADKGTKAGVMEFYDGDRKLAEIELVLAEDAPSASWYVLFKRTLSRLTGQLS</sequence>
<evidence type="ECO:0000256" key="14">
    <source>
        <dbReference type="PIRSR" id="PIRSR618044-2"/>
    </source>
</evidence>
<dbReference type="PRINTS" id="PR00725">
    <property type="entry name" value="DADACBPTASE1"/>
</dbReference>
<dbReference type="SUPFAM" id="SSF56601">
    <property type="entry name" value="beta-lactamase/transpeptidase-like"/>
    <property type="match status" value="1"/>
</dbReference>
<evidence type="ECO:0000256" key="6">
    <source>
        <dbReference type="ARBA" id="ARBA00022670"/>
    </source>
</evidence>
<feature type="active site" description="Proton acceptor" evidence="13">
    <location>
        <position position="72"/>
    </location>
</feature>
<dbReference type="InterPro" id="IPR018044">
    <property type="entry name" value="Peptidase_S11"/>
</dbReference>
<dbReference type="EMBL" id="FNDK01000001">
    <property type="protein sequence ID" value="SDH10355.1"/>
    <property type="molecule type" value="Genomic_DNA"/>
</dbReference>
<feature type="active site" description="Acyl-ester intermediate" evidence="13">
    <location>
        <position position="69"/>
    </location>
</feature>
<dbReference type="GO" id="GO:0006508">
    <property type="term" value="P:proteolysis"/>
    <property type="evidence" value="ECO:0007669"/>
    <property type="project" value="UniProtKB-KW"/>
</dbReference>
<accession>A0A1G7ZNZ7</accession>
<keyword evidence="7 16" id="KW-0732">Signal</keyword>
<gene>
    <name evidence="18" type="ORF">SAMN05192534_101625</name>
</gene>
<dbReference type="Gene3D" id="2.60.410.10">
    <property type="entry name" value="D-Ala-D-Ala carboxypeptidase, C-terminal domain"/>
    <property type="match status" value="1"/>
</dbReference>
<keyword evidence="8" id="KW-0378">Hydrolase</keyword>
<organism evidence="18 19">
    <name type="scientific">Alteribacillus persepolensis</name>
    <dbReference type="NCBI Taxonomy" id="568899"/>
    <lineage>
        <taxon>Bacteria</taxon>
        <taxon>Bacillati</taxon>
        <taxon>Bacillota</taxon>
        <taxon>Bacilli</taxon>
        <taxon>Bacillales</taxon>
        <taxon>Bacillaceae</taxon>
        <taxon>Alteribacillus</taxon>
    </lineage>
</organism>
<dbReference type="UniPathway" id="UPA00219"/>
<dbReference type="SMART" id="SM00936">
    <property type="entry name" value="PBP5_C"/>
    <property type="match status" value="1"/>
</dbReference>
<evidence type="ECO:0000313" key="19">
    <source>
        <dbReference type="Proteomes" id="UP000199163"/>
    </source>
</evidence>
<reference evidence="18 19" key="1">
    <citation type="submission" date="2016-10" db="EMBL/GenBank/DDBJ databases">
        <authorList>
            <person name="de Groot N.N."/>
        </authorList>
    </citation>
    <scope>NUCLEOTIDE SEQUENCE [LARGE SCALE GENOMIC DNA]</scope>
    <source>
        <strain evidence="18 19">DSM 21632</strain>
    </source>
</reference>
<dbReference type="InterPro" id="IPR001967">
    <property type="entry name" value="Peptidase_S11_N"/>
</dbReference>
<evidence type="ECO:0000256" key="5">
    <source>
        <dbReference type="ARBA" id="ARBA00022645"/>
    </source>
</evidence>
<keyword evidence="5 18" id="KW-0121">Carboxypeptidase</keyword>
<keyword evidence="6" id="KW-0645">Protease</keyword>
<dbReference type="GO" id="GO:0009002">
    <property type="term" value="F:serine-type D-Ala-D-Ala carboxypeptidase activity"/>
    <property type="evidence" value="ECO:0007669"/>
    <property type="project" value="UniProtKB-EC"/>
</dbReference>
<evidence type="ECO:0000256" key="8">
    <source>
        <dbReference type="ARBA" id="ARBA00022801"/>
    </source>
</evidence>
<dbReference type="GO" id="GO:0009252">
    <property type="term" value="P:peptidoglycan biosynthetic process"/>
    <property type="evidence" value="ECO:0007669"/>
    <property type="project" value="UniProtKB-UniPathway"/>
</dbReference>
<dbReference type="InterPro" id="IPR012907">
    <property type="entry name" value="Peptidase_S11_C"/>
</dbReference>
<dbReference type="AlphaFoldDB" id="A0A1G7ZNZ7"/>
<dbReference type="Gene3D" id="3.40.710.10">
    <property type="entry name" value="DD-peptidase/beta-lactamase superfamily"/>
    <property type="match status" value="1"/>
</dbReference>
<evidence type="ECO:0000256" key="10">
    <source>
        <dbReference type="ARBA" id="ARBA00022984"/>
    </source>
</evidence>
<evidence type="ECO:0000256" key="7">
    <source>
        <dbReference type="ARBA" id="ARBA00022729"/>
    </source>
</evidence>
<dbReference type="PANTHER" id="PTHR21581:SF6">
    <property type="entry name" value="TRAFFICKING PROTEIN PARTICLE COMPLEX SUBUNIT 12"/>
    <property type="match status" value="1"/>
</dbReference>
<evidence type="ECO:0000256" key="3">
    <source>
        <dbReference type="ARBA" id="ARBA00007164"/>
    </source>
</evidence>
<evidence type="ECO:0000256" key="13">
    <source>
        <dbReference type="PIRSR" id="PIRSR618044-1"/>
    </source>
</evidence>
<feature type="binding site" evidence="14">
    <location>
        <position position="235"/>
    </location>
    <ligand>
        <name>substrate</name>
    </ligand>
</feature>
<dbReference type="InterPro" id="IPR037167">
    <property type="entry name" value="Peptidase_S11_C_sf"/>
</dbReference>
<evidence type="ECO:0000256" key="4">
    <source>
        <dbReference type="ARBA" id="ARBA00012448"/>
    </source>
</evidence>
<keyword evidence="9" id="KW-0133">Cell shape</keyword>
<proteinExistence type="inferred from homology"/>
<evidence type="ECO:0000256" key="16">
    <source>
        <dbReference type="SAM" id="SignalP"/>
    </source>
</evidence>
<evidence type="ECO:0000256" key="11">
    <source>
        <dbReference type="ARBA" id="ARBA00023316"/>
    </source>
</evidence>
<keyword evidence="10" id="KW-0573">Peptidoglycan synthesis</keyword>
<comment type="pathway">
    <text evidence="2">Cell wall biogenesis; peptidoglycan biosynthesis.</text>
</comment>
<dbReference type="InterPro" id="IPR012338">
    <property type="entry name" value="Beta-lactam/transpept-like"/>
</dbReference>
<dbReference type="GO" id="GO:0071555">
    <property type="term" value="P:cell wall organization"/>
    <property type="evidence" value="ECO:0007669"/>
    <property type="project" value="UniProtKB-KW"/>
</dbReference>